<evidence type="ECO:0000313" key="1">
    <source>
        <dbReference type="EMBL" id="MEY9473098.1"/>
    </source>
</evidence>
<accession>A0ABV4GMD0</accession>
<proteinExistence type="predicted"/>
<evidence type="ECO:0000313" key="2">
    <source>
        <dbReference type="Proteomes" id="UP001565474"/>
    </source>
</evidence>
<keyword evidence="2" id="KW-1185">Reference proteome</keyword>
<gene>
    <name evidence="1" type="ORF">ABH992_005497</name>
</gene>
<reference evidence="1 2" key="1">
    <citation type="submission" date="2024-07" db="EMBL/GenBank/DDBJ databases">
        <title>Genomic Encyclopedia of Type Strains, Phase V (KMG-V): Genome sequencing to study the core and pangenomes of soil and plant-associated prokaryotes.</title>
        <authorList>
            <person name="Whitman W."/>
        </authorList>
    </citation>
    <scope>NUCLEOTIDE SEQUENCE [LARGE SCALE GENOMIC DNA]</scope>
    <source>
        <strain evidence="1 2">USDA 222</strain>
    </source>
</reference>
<sequence length="303" mass="35219">MSRTLSDVIRAYRDDKTSDHHRLSFKVRIDRERYLARLEREFGSRALSSINGQTLGMWYRRWTDGRKFAVGNAFIGQLRASVRHGFLSAEDEECYRVLMALDNISTRSVKPRGTQLTEQHVNAVRAKAREIGYFSIALAQAFQYELMLPQREVIGEWLPRSEGGDGIPSRFDDKVWVGGLRWEQIDENWILTHKGSTCKGRIDLKQATMVREELGHVVQLWGALPKSGPVIIYEANAEPWNDKKFREVWRKLANIVNVPREFKNRDSHGGIRNVLIAGRYYLDLPRRRPGQRCSRDCRYWCGH</sequence>
<organism evidence="1 2">
    <name type="scientific">Bradyrhizobium yuanmingense</name>
    <dbReference type="NCBI Taxonomy" id="108015"/>
    <lineage>
        <taxon>Bacteria</taxon>
        <taxon>Pseudomonadati</taxon>
        <taxon>Pseudomonadota</taxon>
        <taxon>Alphaproteobacteria</taxon>
        <taxon>Hyphomicrobiales</taxon>
        <taxon>Nitrobacteraceae</taxon>
        <taxon>Bradyrhizobium</taxon>
    </lineage>
</organism>
<protein>
    <submittedName>
        <fullName evidence="1">Uncharacterized protein</fullName>
    </submittedName>
</protein>
<name>A0ABV4GMD0_9BRAD</name>
<comment type="caution">
    <text evidence="1">The sequence shown here is derived from an EMBL/GenBank/DDBJ whole genome shotgun (WGS) entry which is preliminary data.</text>
</comment>
<dbReference type="Proteomes" id="UP001565474">
    <property type="component" value="Unassembled WGS sequence"/>
</dbReference>
<dbReference type="EMBL" id="JBGBZN010000002">
    <property type="protein sequence ID" value="MEY9473098.1"/>
    <property type="molecule type" value="Genomic_DNA"/>
</dbReference>